<gene>
    <name evidence="1" type="ORF">PAUS00366_LOCUS15141</name>
</gene>
<sequence>MLLPYKPIRSIMHNSISGSIGSRSEYTAFQKHKEAILLSTKINLEKHHYYFVSLIGKAEVTNVVKSVLKGSSDNPYKPSNTVALALADTDKTLVWISSILLLEKKNLGYFNTCSDLLRDNPYPAVAMV</sequence>
<proteinExistence type="predicted"/>
<organism evidence="1">
    <name type="scientific">Pseudo-nitzschia australis</name>
    <dbReference type="NCBI Taxonomy" id="44445"/>
    <lineage>
        <taxon>Eukaryota</taxon>
        <taxon>Sar</taxon>
        <taxon>Stramenopiles</taxon>
        <taxon>Ochrophyta</taxon>
        <taxon>Bacillariophyta</taxon>
        <taxon>Bacillariophyceae</taxon>
        <taxon>Bacillariophycidae</taxon>
        <taxon>Bacillariales</taxon>
        <taxon>Bacillariaceae</taxon>
        <taxon>Pseudo-nitzschia</taxon>
    </lineage>
</organism>
<dbReference type="EMBL" id="HBIX01021584">
    <property type="protein sequence ID" value="CAE0722386.1"/>
    <property type="molecule type" value="Transcribed_RNA"/>
</dbReference>
<dbReference type="AlphaFoldDB" id="A0A7S4AP66"/>
<reference evidence="1" key="1">
    <citation type="submission" date="2021-01" db="EMBL/GenBank/DDBJ databases">
        <authorList>
            <person name="Corre E."/>
            <person name="Pelletier E."/>
            <person name="Niang G."/>
            <person name="Scheremetjew M."/>
            <person name="Finn R."/>
            <person name="Kale V."/>
            <person name="Holt S."/>
            <person name="Cochrane G."/>
            <person name="Meng A."/>
            <person name="Brown T."/>
            <person name="Cohen L."/>
        </authorList>
    </citation>
    <scope>NUCLEOTIDE SEQUENCE</scope>
    <source>
        <strain evidence="1">10249 10 AB</strain>
    </source>
</reference>
<accession>A0A7S4AP66</accession>
<protein>
    <submittedName>
        <fullName evidence="1">Uncharacterized protein</fullName>
    </submittedName>
</protein>
<evidence type="ECO:0000313" key="1">
    <source>
        <dbReference type="EMBL" id="CAE0722386.1"/>
    </source>
</evidence>
<name>A0A7S4AP66_9STRA</name>